<protein>
    <submittedName>
        <fullName evidence="13">Dihydroorotate dehydrogenase (NAD(+)), electron transfer subunit</fullName>
        <ecNumber evidence="13">1.3.1.14</ecNumber>
    </submittedName>
</protein>
<dbReference type="InterPro" id="IPR050353">
    <property type="entry name" value="PyrK_electron_transfer"/>
</dbReference>
<keyword evidence="7" id="KW-0665">Pyrimidine biosynthesis</keyword>
<dbReference type="InterPro" id="IPR001433">
    <property type="entry name" value="OxRdtase_FAD/NAD-bd"/>
</dbReference>
<evidence type="ECO:0000256" key="11">
    <source>
        <dbReference type="ARBA" id="ARBA00034078"/>
    </source>
</evidence>
<feature type="domain" description="FAD-binding FR-type" evidence="12">
    <location>
        <begin position="1"/>
        <end position="96"/>
    </location>
</feature>
<dbReference type="InterPro" id="IPR017927">
    <property type="entry name" value="FAD-bd_FR_type"/>
</dbReference>
<keyword evidence="3" id="KW-0285">Flavoprotein</keyword>
<dbReference type="AlphaFoldDB" id="A0A3B0V9L9"/>
<dbReference type="SUPFAM" id="SSF63380">
    <property type="entry name" value="Riboflavin synthase domain-like"/>
    <property type="match status" value="1"/>
</dbReference>
<keyword evidence="10" id="KW-0411">Iron-sulfur</keyword>
<dbReference type="Gene3D" id="3.40.50.80">
    <property type="entry name" value="Nucleotide-binding domain of ferredoxin-NADP reductase (FNR) module"/>
    <property type="match status" value="1"/>
</dbReference>
<evidence type="ECO:0000259" key="12">
    <source>
        <dbReference type="PROSITE" id="PS51384"/>
    </source>
</evidence>
<evidence type="ECO:0000313" key="13">
    <source>
        <dbReference type="EMBL" id="VAW37023.1"/>
    </source>
</evidence>
<keyword evidence="6" id="KW-0274">FAD</keyword>
<evidence type="ECO:0000256" key="5">
    <source>
        <dbReference type="ARBA" id="ARBA00022723"/>
    </source>
</evidence>
<dbReference type="PANTHER" id="PTHR43513">
    <property type="entry name" value="DIHYDROOROTATE DEHYDROGENASE B (NAD(+)), ELECTRON TRANSFER SUBUNIT"/>
    <property type="match status" value="1"/>
</dbReference>
<evidence type="ECO:0000256" key="7">
    <source>
        <dbReference type="ARBA" id="ARBA00022975"/>
    </source>
</evidence>
<sequence>MKEAVIIENKAIGADFFLISLKWLPARSVRPGQFVMLRVTGSMDPLLRRPFSVYNVEGDTVELLYKVVGKGTTILSSLNPGDAVDLLGPLGRGFPVPGVVPGKGRLLMVAGGVGIAPFYHLGRSLDCGSLLIYGARTKADTVVVKPFSNIGVKSKVSTEDGTRGARGLVTDLLVREMRCGDTVYACGPSPMLKAVAKLAEEKGIRCLVSLERAMACGIGVCLGCAVKTVAHRPGRVVEDDRAYQMVCSDGPVFDSRDVDWDLL</sequence>
<dbReference type="Gene3D" id="2.40.30.10">
    <property type="entry name" value="Translation factors"/>
    <property type="match status" value="1"/>
</dbReference>
<comment type="cofactor">
    <cofactor evidence="11">
        <name>[2Fe-2S] cluster</name>
        <dbReference type="ChEBI" id="CHEBI:190135"/>
    </cofactor>
</comment>
<keyword evidence="8" id="KW-0249">Electron transport</keyword>
<dbReference type="EMBL" id="UOEZ01000048">
    <property type="protein sequence ID" value="VAW37023.1"/>
    <property type="molecule type" value="Genomic_DNA"/>
</dbReference>
<evidence type="ECO:0000256" key="4">
    <source>
        <dbReference type="ARBA" id="ARBA00022714"/>
    </source>
</evidence>
<proteinExistence type="inferred from homology"/>
<keyword evidence="9" id="KW-0408">Iron</keyword>
<keyword evidence="5" id="KW-0479">Metal-binding</keyword>
<dbReference type="CDD" id="cd06218">
    <property type="entry name" value="DHOD_e_trans"/>
    <property type="match status" value="1"/>
</dbReference>
<dbReference type="Gene3D" id="2.10.240.10">
    <property type="entry name" value="Dihydroorotate dehydrogenase, electron transfer subunit"/>
    <property type="match status" value="1"/>
</dbReference>
<dbReference type="InterPro" id="IPR039261">
    <property type="entry name" value="FNR_nucleotide-bd"/>
</dbReference>
<dbReference type="InterPro" id="IPR037117">
    <property type="entry name" value="Dihydroorotate_DH_ele_sf"/>
</dbReference>
<reference evidence="13" key="1">
    <citation type="submission" date="2018-06" db="EMBL/GenBank/DDBJ databases">
        <authorList>
            <person name="Zhirakovskaya E."/>
        </authorList>
    </citation>
    <scope>NUCLEOTIDE SEQUENCE</scope>
</reference>
<keyword evidence="4" id="KW-0001">2Fe-2S</keyword>
<evidence type="ECO:0000256" key="8">
    <source>
        <dbReference type="ARBA" id="ARBA00022982"/>
    </source>
</evidence>
<dbReference type="PIRSF" id="PIRSF006816">
    <property type="entry name" value="Cyc3_hyd_g"/>
    <property type="match status" value="1"/>
</dbReference>
<evidence type="ECO:0000256" key="1">
    <source>
        <dbReference type="ARBA" id="ARBA00006422"/>
    </source>
</evidence>
<dbReference type="GO" id="GO:0050660">
    <property type="term" value="F:flavin adenine dinucleotide binding"/>
    <property type="evidence" value="ECO:0007669"/>
    <property type="project" value="InterPro"/>
</dbReference>
<accession>A0A3B0V9L9</accession>
<evidence type="ECO:0000256" key="6">
    <source>
        <dbReference type="ARBA" id="ARBA00022827"/>
    </source>
</evidence>
<dbReference type="Pfam" id="PF10418">
    <property type="entry name" value="DHODB_Fe-S_bind"/>
    <property type="match status" value="1"/>
</dbReference>
<dbReference type="PANTHER" id="PTHR43513:SF3">
    <property type="entry name" value="DIHYDROOROTATE DEHYDROGENASE B (NAD(+)), ELECTRON TRANSFER SUBUNIT-RELATED"/>
    <property type="match status" value="1"/>
</dbReference>
<keyword evidence="2" id="KW-0813">Transport</keyword>
<dbReference type="GO" id="GO:0006221">
    <property type="term" value="P:pyrimidine nucleotide biosynthetic process"/>
    <property type="evidence" value="ECO:0007669"/>
    <property type="project" value="UniProtKB-KW"/>
</dbReference>
<dbReference type="EC" id="1.3.1.14" evidence="13"/>
<dbReference type="InterPro" id="IPR017938">
    <property type="entry name" value="Riboflavin_synthase-like_b-brl"/>
</dbReference>
<dbReference type="InterPro" id="IPR012165">
    <property type="entry name" value="Cyt_c3_hydrogenase_gsu"/>
</dbReference>
<name>A0A3B0V9L9_9ZZZZ</name>
<dbReference type="InterPro" id="IPR008333">
    <property type="entry name" value="Cbr1-like_FAD-bd_dom"/>
</dbReference>
<dbReference type="InterPro" id="IPR019480">
    <property type="entry name" value="Dihydroorotate_DH_Fe-S-bd"/>
</dbReference>
<dbReference type="PROSITE" id="PS51384">
    <property type="entry name" value="FAD_FR"/>
    <property type="match status" value="1"/>
</dbReference>
<evidence type="ECO:0000256" key="9">
    <source>
        <dbReference type="ARBA" id="ARBA00023004"/>
    </source>
</evidence>
<comment type="similarity">
    <text evidence="1">Belongs to the PyrK family.</text>
</comment>
<evidence type="ECO:0000256" key="10">
    <source>
        <dbReference type="ARBA" id="ARBA00023014"/>
    </source>
</evidence>
<evidence type="ECO:0000256" key="3">
    <source>
        <dbReference type="ARBA" id="ARBA00022630"/>
    </source>
</evidence>
<organism evidence="13">
    <name type="scientific">hydrothermal vent metagenome</name>
    <dbReference type="NCBI Taxonomy" id="652676"/>
    <lineage>
        <taxon>unclassified sequences</taxon>
        <taxon>metagenomes</taxon>
        <taxon>ecological metagenomes</taxon>
    </lineage>
</organism>
<dbReference type="InterPro" id="IPR023455">
    <property type="entry name" value="Dihydroorotate_DHASE_ETsu"/>
</dbReference>
<dbReference type="SUPFAM" id="SSF52343">
    <property type="entry name" value="Ferredoxin reductase-like, C-terminal NADP-linked domain"/>
    <property type="match status" value="1"/>
</dbReference>
<dbReference type="GO" id="GO:0046872">
    <property type="term" value="F:metal ion binding"/>
    <property type="evidence" value="ECO:0007669"/>
    <property type="project" value="UniProtKB-KW"/>
</dbReference>
<dbReference type="HAMAP" id="MF_01211">
    <property type="entry name" value="DHODB_Fe_S_bind"/>
    <property type="match status" value="1"/>
</dbReference>
<dbReference type="GO" id="GO:0004589">
    <property type="term" value="F:dihydroorotate dehydrogenase (NAD+) activity"/>
    <property type="evidence" value="ECO:0007669"/>
    <property type="project" value="UniProtKB-EC"/>
</dbReference>
<dbReference type="Pfam" id="PF00970">
    <property type="entry name" value="FAD_binding_6"/>
    <property type="match status" value="1"/>
</dbReference>
<dbReference type="Pfam" id="PF00175">
    <property type="entry name" value="NAD_binding_1"/>
    <property type="match status" value="1"/>
</dbReference>
<evidence type="ECO:0000256" key="2">
    <source>
        <dbReference type="ARBA" id="ARBA00022448"/>
    </source>
</evidence>
<dbReference type="GO" id="GO:0051537">
    <property type="term" value="F:2 iron, 2 sulfur cluster binding"/>
    <property type="evidence" value="ECO:0007669"/>
    <property type="project" value="UniProtKB-KW"/>
</dbReference>
<keyword evidence="13" id="KW-0560">Oxidoreductase</keyword>
<gene>
    <name evidence="13" type="ORF">MNBD_DELTA02-513</name>
</gene>